<dbReference type="Pfam" id="PF02567">
    <property type="entry name" value="PhzC-PhzF"/>
    <property type="match status" value="1"/>
</dbReference>
<dbReference type="SUPFAM" id="SSF54506">
    <property type="entry name" value="Diaminopimelate epimerase-like"/>
    <property type="match status" value="1"/>
</dbReference>
<name>A0ABD5R8Z7_9EURY</name>
<dbReference type="Proteomes" id="UP001596201">
    <property type="component" value="Unassembled WGS sequence"/>
</dbReference>
<sequence>MTSDPIYVVDVFAQRRYAGNQLAVVLDSGDRTDEERLALTRETKFSEATFVTDSDPATDRYDVRIFDPIEEIPFAGHPTLGTAFVLREHVAPDRPDELTLTLGVGEVPVWIETDETGVETYWMRQPAPTFGERADPDSLARILGLSTDDIDSASPIQLVSTGLPTLIVPLTSRDALQRAATRQPAYDREFLDGFGHTNLLVFAPEGYEEADLSVRVFADYAGVPEDPATGSSNGCLAAYLVEHDYFETDEIDCTVEQGDEIDRPSRLHLRAARTAPDGDHGSIDVRVGGRVVPVLHGHLH</sequence>
<evidence type="ECO:0000313" key="1">
    <source>
        <dbReference type="EMBL" id="MFC5366481.1"/>
    </source>
</evidence>
<dbReference type="Gene3D" id="3.10.310.10">
    <property type="entry name" value="Diaminopimelate Epimerase, Chain A, domain 1"/>
    <property type="match status" value="2"/>
</dbReference>
<comment type="caution">
    <text evidence="1">The sequence shown here is derived from an EMBL/GenBank/DDBJ whole genome shotgun (WGS) entry which is preliminary data.</text>
</comment>
<protein>
    <submittedName>
        <fullName evidence="1">PhzF family phenazine biosynthesis protein</fullName>
    </submittedName>
</protein>
<accession>A0ABD5R8Z7</accession>
<reference evidence="1 2" key="1">
    <citation type="journal article" date="2019" name="Int. J. Syst. Evol. Microbiol.">
        <title>The Global Catalogue of Microorganisms (GCM) 10K type strain sequencing project: providing services to taxonomists for standard genome sequencing and annotation.</title>
        <authorList>
            <consortium name="The Broad Institute Genomics Platform"/>
            <consortium name="The Broad Institute Genome Sequencing Center for Infectious Disease"/>
            <person name="Wu L."/>
            <person name="Ma J."/>
        </authorList>
    </citation>
    <scope>NUCLEOTIDE SEQUENCE [LARGE SCALE GENOMIC DNA]</scope>
    <source>
        <strain evidence="1 2">CGMCC 1.12237</strain>
    </source>
</reference>
<dbReference type="EMBL" id="JBHSKX010000001">
    <property type="protein sequence ID" value="MFC5366481.1"/>
    <property type="molecule type" value="Genomic_DNA"/>
</dbReference>
<dbReference type="PANTHER" id="PTHR13774">
    <property type="entry name" value="PHENAZINE BIOSYNTHESIS PROTEIN"/>
    <property type="match status" value="1"/>
</dbReference>
<dbReference type="InterPro" id="IPR003719">
    <property type="entry name" value="Phenazine_PhzF-like"/>
</dbReference>
<dbReference type="NCBIfam" id="TIGR00654">
    <property type="entry name" value="PhzF_family"/>
    <property type="match status" value="1"/>
</dbReference>
<keyword evidence="2" id="KW-1185">Reference proteome</keyword>
<dbReference type="RefSeq" id="WP_227228176.1">
    <property type="nucleotide sequence ID" value="NZ_JAJCVJ010000001.1"/>
</dbReference>
<evidence type="ECO:0000313" key="2">
    <source>
        <dbReference type="Proteomes" id="UP001596201"/>
    </source>
</evidence>
<gene>
    <name evidence="1" type="ORF">ACFPJ5_05975</name>
</gene>
<proteinExistence type="predicted"/>
<organism evidence="1 2">
    <name type="scientific">Salinirubrum litoreum</name>
    <dbReference type="NCBI Taxonomy" id="1126234"/>
    <lineage>
        <taxon>Archaea</taxon>
        <taxon>Methanobacteriati</taxon>
        <taxon>Methanobacteriota</taxon>
        <taxon>Stenosarchaea group</taxon>
        <taxon>Halobacteria</taxon>
        <taxon>Halobacteriales</taxon>
        <taxon>Haloferacaceae</taxon>
        <taxon>Salinirubrum</taxon>
    </lineage>
</organism>
<dbReference type="AlphaFoldDB" id="A0ABD5R8Z7"/>
<dbReference type="PIRSF" id="PIRSF016184">
    <property type="entry name" value="PhzC_PhzF"/>
    <property type="match status" value="1"/>
</dbReference>
<dbReference type="PANTHER" id="PTHR13774:SF32">
    <property type="entry name" value="ANTISENSE-ENHANCING SEQUENCE 1"/>
    <property type="match status" value="1"/>
</dbReference>